<feature type="transmembrane region" description="Helical" evidence="1">
    <location>
        <begin position="60"/>
        <end position="81"/>
    </location>
</feature>
<evidence type="ECO:0000313" key="3">
    <source>
        <dbReference type="EMBL" id="CAY48485.1"/>
    </source>
</evidence>
<accession>C3K954</accession>
<organism evidence="3">
    <name type="scientific">Pseudomonas fluorescens (strain SBW25)</name>
    <dbReference type="NCBI Taxonomy" id="216595"/>
    <lineage>
        <taxon>Bacteria</taxon>
        <taxon>Pseudomonadati</taxon>
        <taxon>Pseudomonadota</taxon>
        <taxon>Gammaproteobacteria</taxon>
        <taxon>Pseudomonadales</taxon>
        <taxon>Pseudomonadaceae</taxon>
        <taxon>Pseudomonas</taxon>
    </lineage>
</organism>
<dbReference type="KEGG" id="pfs:PFLU_2250"/>
<keyword evidence="1" id="KW-0472">Membrane</keyword>
<dbReference type="AlphaFoldDB" id="C3K954"/>
<keyword evidence="1" id="KW-0812">Transmembrane</keyword>
<proteinExistence type="predicted"/>
<protein>
    <submittedName>
        <fullName evidence="3">Uncharacterized protein</fullName>
    </submittedName>
</protein>
<sequence length="108" mass="11795">MIRWSTVLRCLIEMPFNEAKDVPAKGRVVDFENRAPARTSDQVIEVVLVKNNMKKVRSTIGMALALSVGLAFSGTASAFTFEHGWSCQNKWYQMGLIELIACGGGGDG</sequence>
<reference evidence="2" key="2">
    <citation type="submission" date="2023-10" db="EMBL/GenBank/DDBJ databases">
        <authorList>
            <person name="Fortmann-Grote C."/>
        </authorList>
    </citation>
    <scope>NUCLEOTIDE SEQUENCE</scope>
    <source>
        <strain evidence="2">SBW25</strain>
    </source>
</reference>
<reference evidence="3" key="1">
    <citation type="journal article" date="2009" name="Genome Biol.">
        <title>Genomic and genetic analyses of diversity and plant interactions of Pseudomonas fluorescens.</title>
        <authorList>
            <person name="Silby M.W."/>
            <person name="Cerdeno-Tarraga A.M."/>
            <person name="Vernikos G.S."/>
            <person name="Giddens S.R."/>
            <person name="Jackson R.W."/>
            <person name="Preston G.M."/>
            <person name="Zhang X.X."/>
            <person name="Moon C.D."/>
            <person name="Gehrig S.M."/>
            <person name="Godfrey S.A."/>
            <person name="Knight C.G."/>
            <person name="Malone J.G."/>
            <person name="Robinson Z."/>
            <person name="Spiers A.J."/>
            <person name="Harris S."/>
            <person name="Challis G.L."/>
            <person name="Yaxley A.M."/>
            <person name="Harris D."/>
            <person name="Seeger K."/>
            <person name="Murphy L."/>
            <person name="Rutter S."/>
            <person name="Squares R."/>
            <person name="Quail M.A."/>
            <person name="Saunders E."/>
            <person name="Mavromatis K."/>
            <person name="Brettin T.S."/>
            <person name="Bentley S.D."/>
            <person name="Hothersall J."/>
            <person name="Stephens E."/>
            <person name="Thomas C.M."/>
            <person name="Parkhill J."/>
            <person name="Levy S.B."/>
            <person name="Rainey P.B."/>
            <person name="Thomson N.R."/>
        </authorList>
    </citation>
    <scope>NUCLEOTIDE SEQUENCE [LARGE SCALE GENOMIC DNA]</scope>
    <source>
        <strain evidence="3">SBW25</strain>
    </source>
</reference>
<dbReference type="HOGENOM" id="CLU_2194679_0_0_6"/>
<keyword evidence="1" id="KW-1133">Transmembrane helix</keyword>
<dbReference type="EMBL" id="OV986001">
    <property type="protein sequence ID" value="CAI2796504.1"/>
    <property type="molecule type" value="Genomic_DNA"/>
</dbReference>
<evidence type="ECO:0000313" key="2">
    <source>
        <dbReference type="EMBL" id="CAI2796504.1"/>
    </source>
</evidence>
<dbReference type="EMBL" id="AM181176">
    <property type="protein sequence ID" value="CAY48485.1"/>
    <property type="molecule type" value="Genomic_DNA"/>
</dbReference>
<gene>
    <name evidence="3" type="ordered locus">PFLU_2250</name>
</gene>
<evidence type="ECO:0000256" key="1">
    <source>
        <dbReference type="SAM" id="Phobius"/>
    </source>
</evidence>
<name>C3K954_PSEFS</name>
<dbReference type="Proteomes" id="UP001152918">
    <property type="component" value="Chromosome"/>
</dbReference>